<dbReference type="STRING" id="1569628.A0A316UVS0"/>
<dbReference type="RefSeq" id="XP_025363944.1">
    <property type="nucleotide sequence ID" value="XM_025508619.1"/>
</dbReference>
<dbReference type="CDD" id="cd03135">
    <property type="entry name" value="GATase1_DJ-1"/>
    <property type="match status" value="1"/>
</dbReference>
<dbReference type="EMBL" id="KZ819663">
    <property type="protein sequence ID" value="PWN29332.1"/>
    <property type="molecule type" value="Genomic_DNA"/>
</dbReference>
<protein>
    <recommendedName>
        <fullName evidence="1">D-lactate dehydratase</fullName>
        <ecNumber evidence="1">4.2.1.130</ecNumber>
    </recommendedName>
</protein>
<dbReference type="GO" id="GO:0005634">
    <property type="term" value="C:nucleus"/>
    <property type="evidence" value="ECO:0007669"/>
    <property type="project" value="TreeGrafter"/>
</dbReference>
<dbReference type="Gene3D" id="3.40.50.880">
    <property type="match status" value="1"/>
</dbReference>
<evidence type="ECO:0000256" key="2">
    <source>
        <dbReference type="ARBA" id="ARBA00048082"/>
    </source>
</evidence>
<evidence type="ECO:0000259" key="3">
    <source>
        <dbReference type="Pfam" id="PF01965"/>
    </source>
</evidence>
<dbReference type="PANTHER" id="PTHR48094:SF12">
    <property type="entry name" value="PARKINSON DISEASE PROTEIN 7 HOMOLOG"/>
    <property type="match status" value="1"/>
</dbReference>
<name>A0A316UVS0_9BASI</name>
<feature type="domain" description="DJ-1/PfpI" evidence="3">
    <location>
        <begin position="5"/>
        <end position="179"/>
    </location>
</feature>
<dbReference type="GO" id="GO:0006979">
    <property type="term" value="P:response to oxidative stress"/>
    <property type="evidence" value="ECO:0007669"/>
    <property type="project" value="TreeGrafter"/>
</dbReference>
<dbReference type="Proteomes" id="UP000245884">
    <property type="component" value="Unassembled WGS sequence"/>
</dbReference>
<dbReference type="InterPro" id="IPR006287">
    <property type="entry name" value="DJ-1"/>
</dbReference>
<proteinExistence type="predicted"/>
<accession>A0A316UVS0</accession>
<dbReference type="GO" id="GO:0005739">
    <property type="term" value="C:mitochondrion"/>
    <property type="evidence" value="ECO:0007669"/>
    <property type="project" value="TreeGrafter"/>
</dbReference>
<dbReference type="EC" id="4.2.1.130" evidence="1"/>
<evidence type="ECO:0000313" key="5">
    <source>
        <dbReference type="Proteomes" id="UP000245884"/>
    </source>
</evidence>
<dbReference type="InterPro" id="IPR029062">
    <property type="entry name" value="Class_I_gatase-like"/>
</dbReference>
<keyword evidence="5" id="KW-1185">Reference proteome</keyword>
<organism evidence="4 5">
    <name type="scientific">Jaminaea rosea</name>
    <dbReference type="NCBI Taxonomy" id="1569628"/>
    <lineage>
        <taxon>Eukaryota</taxon>
        <taxon>Fungi</taxon>
        <taxon>Dikarya</taxon>
        <taxon>Basidiomycota</taxon>
        <taxon>Ustilaginomycotina</taxon>
        <taxon>Exobasidiomycetes</taxon>
        <taxon>Microstromatales</taxon>
        <taxon>Microstromatales incertae sedis</taxon>
        <taxon>Jaminaea</taxon>
    </lineage>
</organism>
<gene>
    <name evidence="4" type="ORF">BDZ90DRAFT_263803</name>
</gene>
<dbReference type="NCBIfam" id="TIGR01383">
    <property type="entry name" value="not_thiJ"/>
    <property type="match status" value="1"/>
</dbReference>
<dbReference type="OrthoDB" id="543156at2759"/>
<sequence length="200" mass="20931">MSAPRALIFIAQGTEELEFVTTYDILVRAGVSVESVYVGSSSDPDGPHSTPFVTCSRGVKVVPDLSLPSLSGGKGLDRDAVIVPGGGPGAKTISENEDVQALLQKYYADGKVVGAICAGSLAIKTSGIAKDSTVTSHPSVKEELSKDYKYSEERVVVSDKLITSRGPGTAILFALTIAEALMGKEKRDEVAGPMVLSEKL</sequence>
<evidence type="ECO:0000256" key="1">
    <source>
        <dbReference type="ARBA" id="ARBA00013134"/>
    </source>
</evidence>
<dbReference type="GeneID" id="37030442"/>
<reference evidence="4 5" key="1">
    <citation type="journal article" date="2018" name="Mol. Biol. Evol.">
        <title>Broad Genomic Sampling Reveals a Smut Pathogenic Ancestry of the Fungal Clade Ustilaginomycotina.</title>
        <authorList>
            <person name="Kijpornyongpan T."/>
            <person name="Mondo S.J."/>
            <person name="Barry K."/>
            <person name="Sandor L."/>
            <person name="Lee J."/>
            <person name="Lipzen A."/>
            <person name="Pangilinan J."/>
            <person name="LaButti K."/>
            <person name="Hainaut M."/>
            <person name="Henrissat B."/>
            <person name="Grigoriev I.V."/>
            <person name="Spatafora J.W."/>
            <person name="Aime M.C."/>
        </authorList>
    </citation>
    <scope>NUCLEOTIDE SEQUENCE [LARGE SCALE GENOMIC DNA]</scope>
    <source>
        <strain evidence="4 5">MCA 5214</strain>
    </source>
</reference>
<dbReference type="InterPro" id="IPR050325">
    <property type="entry name" value="Prot/Nucl_acid_deglycase"/>
</dbReference>
<dbReference type="PANTHER" id="PTHR48094">
    <property type="entry name" value="PROTEIN/NUCLEIC ACID DEGLYCASE DJ-1-RELATED"/>
    <property type="match status" value="1"/>
</dbReference>
<dbReference type="AlphaFoldDB" id="A0A316UVS0"/>
<dbReference type="SUPFAM" id="SSF52317">
    <property type="entry name" value="Class I glutamine amidotransferase-like"/>
    <property type="match status" value="1"/>
</dbReference>
<dbReference type="GO" id="GO:0019172">
    <property type="term" value="F:glyoxalase III activity"/>
    <property type="evidence" value="ECO:0007669"/>
    <property type="project" value="UniProtKB-EC"/>
</dbReference>
<evidence type="ECO:0000313" key="4">
    <source>
        <dbReference type="EMBL" id="PWN29332.1"/>
    </source>
</evidence>
<dbReference type="InterPro" id="IPR002818">
    <property type="entry name" value="DJ-1/PfpI"/>
</dbReference>
<dbReference type="Pfam" id="PF01965">
    <property type="entry name" value="DJ-1_PfpI"/>
    <property type="match status" value="1"/>
</dbReference>
<dbReference type="GO" id="GO:1903189">
    <property type="term" value="P:glyoxal metabolic process"/>
    <property type="evidence" value="ECO:0007669"/>
    <property type="project" value="TreeGrafter"/>
</dbReference>
<comment type="catalytic activity">
    <reaction evidence="2">
        <text>methylglyoxal + H2O = (R)-lactate + H(+)</text>
        <dbReference type="Rhea" id="RHEA:27754"/>
        <dbReference type="ChEBI" id="CHEBI:15377"/>
        <dbReference type="ChEBI" id="CHEBI:15378"/>
        <dbReference type="ChEBI" id="CHEBI:16004"/>
        <dbReference type="ChEBI" id="CHEBI:17158"/>
        <dbReference type="EC" id="4.2.1.130"/>
    </reaction>
</comment>